<evidence type="ECO:0000313" key="1">
    <source>
        <dbReference type="EMBL" id="TNN58550.1"/>
    </source>
</evidence>
<comment type="caution">
    <text evidence="1">The sequence shown here is derived from an EMBL/GenBank/DDBJ whole genome shotgun (WGS) entry which is preliminary data.</text>
</comment>
<dbReference type="EMBL" id="SRLO01000375">
    <property type="protein sequence ID" value="TNN58550.1"/>
    <property type="molecule type" value="Genomic_DNA"/>
</dbReference>
<dbReference type="Proteomes" id="UP000314294">
    <property type="component" value="Unassembled WGS sequence"/>
</dbReference>
<protein>
    <submittedName>
        <fullName evidence="1">Uncharacterized protein</fullName>
    </submittedName>
</protein>
<keyword evidence="2" id="KW-1185">Reference proteome</keyword>
<proteinExistence type="predicted"/>
<gene>
    <name evidence="1" type="ORF">EYF80_031170</name>
</gene>
<name>A0A4Z2GZ69_9TELE</name>
<reference evidence="1 2" key="1">
    <citation type="submission" date="2019-03" db="EMBL/GenBank/DDBJ databases">
        <title>First draft genome of Liparis tanakae, snailfish: a comprehensive survey of snailfish specific genes.</title>
        <authorList>
            <person name="Kim W."/>
            <person name="Song I."/>
            <person name="Jeong J.-H."/>
            <person name="Kim D."/>
            <person name="Kim S."/>
            <person name="Ryu S."/>
            <person name="Song J.Y."/>
            <person name="Lee S.K."/>
        </authorList>
    </citation>
    <scope>NUCLEOTIDE SEQUENCE [LARGE SCALE GENOMIC DNA]</scope>
    <source>
        <tissue evidence="1">Muscle</tissue>
    </source>
</reference>
<organism evidence="1 2">
    <name type="scientific">Liparis tanakae</name>
    <name type="common">Tanaka's snailfish</name>
    <dbReference type="NCBI Taxonomy" id="230148"/>
    <lineage>
        <taxon>Eukaryota</taxon>
        <taxon>Metazoa</taxon>
        <taxon>Chordata</taxon>
        <taxon>Craniata</taxon>
        <taxon>Vertebrata</taxon>
        <taxon>Euteleostomi</taxon>
        <taxon>Actinopterygii</taxon>
        <taxon>Neopterygii</taxon>
        <taxon>Teleostei</taxon>
        <taxon>Neoteleostei</taxon>
        <taxon>Acanthomorphata</taxon>
        <taxon>Eupercaria</taxon>
        <taxon>Perciformes</taxon>
        <taxon>Cottioidei</taxon>
        <taxon>Cottales</taxon>
        <taxon>Liparidae</taxon>
        <taxon>Liparis</taxon>
    </lineage>
</organism>
<sequence length="205" mass="21875">MKDFSAVAASSVRLLPRVRQRQSHVMLREADGLAVAPHVRVAADRVAHLREGHVGHGDGAAAQHLEARLVVEGHQDVLAHEERAAHAGQAAQVLQVAPQQDGPFALLPKGAVHRQDVDVDRGAARLREPMMKATRRPSSSQPMDSSGHKTLMASCVLSGRTSLAGSVCLLWSPGDTEAGRCIGLMKGCEPTTDMTRPVRSLLLSS</sequence>
<evidence type="ECO:0000313" key="2">
    <source>
        <dbReference type="Proteomes" id="UP000314294"/>
    </source>
</evidence>
<dbReference type="AlphaFoldDB" id="A0A4Z2GZ69"/>
<accession>A0A4Z2GZ69</accession>